<evidence type="ECO:0000256" key="7">
    <source>
        <dbReference type="ARBA" id="ARBA00022692"/>
    </source>
</evidence>
<evidence type="ECO:0000256" key="12">
    <source>
        <dbReference type="ARBA" id="ARBA00023065"/>
    </source>
</evidence>
<protein>
    <recommendedName>
        <fullName evidence="17">FMN-binding domain-containing protein</fullName>
    </recommendedName>
</protein>
<evidence type="ECO:0000256" key="9">
    <source>
        <dbReference type="ARBA" id="ARBA00022989"/>
    </source>
</evidence>
<evidence type="ECO:0000256" key="5">
    <source>
        <dbReference type="ARBA" id="ARBA00022630"/>
    </source>
</evidence>
<dbReference type="Proteomes" id="UP001144471">
    <property type="component" value="Unassembled WGS sequence"/>
</dbReference>
<dbReference type="InterPro" id="IPR007329">
    <property type="entry name" value="FMN-bd"/>
</dbReference>
<feature type="domain" description="FMN-binding" evidence="17">
    <location>
        <begin position="97"/>
        <end position="193"/>
    </location>
</feature>
<evidence type="ECO:0000256" key="11">
    <source>
        <dbReference type="ARBA" id="ARBA00023053"/>
    </source>
</evidence>
<keyword evidence="6" id="KW-0288">FMN</keyword>
<dbReference type="Pfam" id="PF04205">
    <property type="entry name" value="FMN_bind"/>
    <property type="match status" value="2"/>
</dbReference>
<evidence type="ECO:0000256" key="2">
    <source>
        <dbReference type="ARBA" id="ARBA00022475"/>
    </source>
</evidence>
<dbReference type="PANTHER" id="PTHR37838">
    <property type="entry name" value="NA(+)-TRANSLOCATING NADH-QUINONE REDUCTASE SUBUNIT C"/>
    <property type="match status" value="1"/>
</dbReference>
<evidence type="ECO:0000256" key="1">
    <source>
        <dbReference type="ARBA" id="ARBA00022448"/>
    </source>
</evidence>
<evidence type="ECO:0000256" key="14">
    <source>
        <dbReference type="ARBA" id="ARBA00023136"/>
    </source>
</evidence>
<evidence type="ECO:0000256" key="3">
    <source>
        <dbReference type="ARBA" id="ARBA00022519"/>
    </source>
</evidence>
<evidence type="ECO:0000259" key="17">
    <source>
        <dbReference type="SMART" id="SM00900"/>
    </source>
</evidence>
<dbReference type="AlphaFoldDB" id="A0A9W6LLV0"/>
<dbReference type="GO" id="GO:0010181">
    <property type="term" value="F:FMN binding"/>
    <property type="evidence" value="ECO:0007669"/>
    <property type="project" value="InterPro"/>
</dbReference>
<keyword evidence="13" id="KW-0830">Ubiquinone</keyword>
<dbReference type="PANTHER" id="PTHR37838:SF1">
    <property type="entry name" value="NA(+)-TRANSLOCATING NADH-QUINONE REDUCTASE SUBUNIT C"/>
    <property type="match status" value="1"/>
</dbReference>
<keyword evidence="7 16" id="KW-0812">Transmembrane</keyword>
<feature type="domain" description="FMN-binding" evidence="17">
    <location>
        <begin position="263"/>
        <end position="356"/>
    </location>
</feature>
<accession>A0A9W6LLV0</accession>
<evidence type="ECO:0000256" key="4">
    <source>
        <dbReference type="ARBA" id="ARBA00022553"/>
    </source>
</evidence>
<keyword evidence="12" id="KW-0406">Ion transport</keyword>
<dbReference type="InterPro" id="IPR010204">
    <property type="entry name" value="NqrC"/>
</dbReference>
<keyword evidence="4" id="KW-0597">Phosphoprotein</keyword>
<evidence type="ECO:0000256" key="6">
    <source>
        <dbReference type="ARBA" id="ARBA00022643"/>
    </source>
</evidence>
<keyword evidence="15" id="KW-0739">Sodium transport</keyword>
<keyword evidence="5" id="KW-0285">Flavoprotein</keyword>
<keyword evidence="2" id="KW-1003">Cell membrane</keyword>
<gene>
    <name evidence="18" type="ORF">PM10SUCC1_06290</name>
</gene>
<feature type="transmembrane region" description="Helical" evidence="16">
    <location>
        <begin position="6"/>
        <end position="30"/>
    </location>
</feature>
<keyword evidence="19" id="KW-1185">Reference proteome</keyword>
<dbReference type="EMBL" id="BSDY01000002">
    <property type="protein sequence ID" value="GLI55114.1"/>
    <property type="molecule type" value="Genomic_DNA"/>
</dbReference>
<keyword evidence="10" id="KW-0520">NAD</keyword>
<keyword evidence="11" id="KW-0915">Sodium</keyword>
<sequence>MKKDSLVYTVIFSFTITFILVFILSLAAAYTGERVEKNQALSTARAYLLASGVEIQKGANVEELFRKTFNMDTPGSEPIRAVVGDLPVIVSPFSGKGLWGTITGVIAVDNTFSRIVGMEITSHSETPGLGGRIEEDWFKEQFRGESISTDIMVVQSGGMGDTDPDNGILDGITGATRTSESMQNIINNQVKTLKEGSNKESALSDEVLLKRAVLEAGGIYSESEAEIEEIFKAVFNDEDISQPYIEGVAGEKKVVAAKFTAEGYSGDIKGVLLLDLDLDEIMGVEIISQSEKQGAAIEDSWFKEQFTGIKTSEEIIIGEASQKSKSPKRIFLDGISGASATNKAVERSINKVIQTLKKEGVIYE</sequence>
<proteinExistence type="predicted"/>
<evidence type="ECO:0000256" key="8">
    <source>
        <dbReference type="ARBA" id="ARBA00022967"/>
    </source>
</evidence>
<dbReference type="SMART" id="SM00900">
    <property type="entry name" value="FMN_bind"/>
    <property type="match status" value="2"/>
</dbReference>
<evidence type="ECO:0000313" key="18">
    <source>
        <dbReference type="EMBL" id="GLI55114.1"/>
    </source>
</evidence>
<evidence type="ECO:0000256" key="13">
    <source>
        <dbReference type="ARBA" id="ARBA00023075"/>
    </source>
</evidence>
<comment type="caution">
    <text evidence="18">The sequence shown here is derived from an EMBL/GenBank/DDBJ whole genome shotgun (WGS) entry which is preliminary data.</text>
</comment>
<dbReference type="GO" id="GO:0016020">
    <property type="term" value="C:membrane"/>
    <property type="evidence" value="ECO:0007669"/>
    <property type="project" value="InterPro"/>
</dbReference>
<keyword evidence="3" id="KW-0997">Cell inner membrane</keyword>
<evidence type="ECO:0000313" key="19">
    <source>
        <dbReference type="Proteomes" id="UP001144471"/>
    </source>
</evidence>
<keyword evidence="8" id="KW-1278">Translocase</keyword>
<keyword evidence="9 16" id="KW-1133">Transmembrane helix</keyword>
<keyword evidence="14 16" id="KW-0472">Membrane</keyword>
<dbReference type="GO" id="GO:0006814">
    <property type="term" value="P:sodium ion transport"/>
    <property type="evidence" value="ECO:0007669"/>
    <property type="project" value="UniProtKB-KW"/>
</dbReference>
<dbReference type="GO" id="GO:0016655">
    <property type="term" value="F:oxidoreductase activity, acting on NAD(P)H, quinone or similar compound as acceptor"/>
    <property type="evidence" value="ECO:0007669"/>
    <property type="project" value="InterPro"/>
</dbReference>
<reference evidence="18" key="1">
    <citation type="submission" date="2022-12" db="EMBL/GenBank/DDBJ databases">
        <title>Reference genome sequencing for broad-spectrum identification of bacterial and archaeal isolates by mass spectrometry.</title>
        <authorList>
            <person name="Sekiguchi Y."/>
            <person name="Tourlousse D.M."/>
        </authorList>
    </citation>
    <scope>NUCLEOTIDE SEQUENCE</scope>
    <source>
        <strain evidence="18">10succ1</strain>
    </source>
</reference>
<evidence type="ECO:0000256" key="10">
    <source>
        <dbReference type="ARBA" id="ARBA00023027"/>
    </source>
</evidence>
<evidence type="ECO:0000256" key="15">
    <source>
        <dbReference type="ARBA" id="ARBA00023201"/>
    </source>
</evidence>
<organism evidence="18 19">
    <name type="scientific">Propionigenium maris DSM 9537</name>
    <dbReference type="NCBI Taxonomy" id="1123000"/>
    <lineage>
        <taxon>Bacteria</taxon>
        <taxon>Fusobacteriati</taxon>
        <taxon>Fusobacteriota</taxon>
        <taxon>Fusobacteriia</taxon>
        <taxon>Fusobacteriales</taxon>
        <taxon>Fusobacteriaceae</taxon>
        <taxon>Propionigenium</taxon>
    </lineage>
</organism>
<keyword evidence="1" id="KW-0813">Transport</keyword>
<name>A0A9W6LLV0_9FUSO</name>
<dbReference type="RefSeq" id="WP_281833373.1">
    <property type="nucleotide sequence ID" value="NZ_BSDY01000002.1"/>
</dbReference>
<evidence type="ECO:0000256" key="16">
    <source>
        <dbReference type="SAM" id="Phobius"/>
    </source>
</evidence>